<gene>
    <name evidence="1" type="ORF">SK854_45680</name>
</gene>
<accession>A0ABU4VCI6</accession>
<proteinExistence type="predicted"/>
<comment type="caution">
    <text evidence="1">The sequence shown here is derived from an EMBL/GenBank/DDBJ whole genome shotgun (WGS) entry which is preliminary data.</text>
</comment>
<name>A0ABU4VCI6_9PSEU</name>
<protein>
    <submittedName>
        <fullName evidence="1">Uncharacterized protein</fullName>
    </submittedName>
</protein>
<evidence type="ECO:0000313" key="2">
    <source>
        <dbReference type="Proteomes" id="UP001285352"/>
    </source>
</evidence>
<keyword evidence="2" id="KW-1185">Reference proteome</keyword>
<dbReference type="RefSeq" id="WP_319981464.1">
    <property type="nucleotide sequence ID" value="NZ_JAXAVU010000018.1"/>
</dbReference>
<reference evidence="1 2" key="2">
    <citation type="submission" date="2023-11" db="EMBL/GenBank/DDBJ databases">
        <authorList>
            <person name="Lara A.C."/>
            <person name="Chronakova A."/>
        </authorList>
    </citation>
    <scope>NUCLEOTIDE SEQUENCE [LARGE SCALE GENOMIC DNA]</scope>
    <source>
        <strain evidence="1 2">BCCO 10_0061</strain>
    </source>
</reference>
<organism evidence="1 2">
    <name type="scientific">Lentzea sokolovensis</name>
    <dbReference type="NCBI Taxonomy" id="3095429"/>
    <lineage>
        <taxon>Bacteria</taxon>
        <taxon>Bacillati</taxon>
        <taxon>Actinomycetota</taxon>
        <taxon>Actinomycetes</taxon>
        <taxon>Pseudonocardiales</taxon>
        <taxon>Pseudonocardiaceae</taxon>
        <taxon>Lentzea</taxon>
    </lineage>
</organism>
<sequence length="166" mass="18659">MRSARSTAVESAAAWYRDCHFWPVQVRDDDVFLPLGRGTVAFDVPAQRAARVQEVLERNDIHTAALHVEQPVPRVTFLGEADDTVFGQFQMPPGVRYLTVPFVLRLPLMTMSFPDNRKWFCSPDPARRWFPRAAALLAAVTAATPYALRACRAPVPVRGRERVLIG</sequence>
<evidence type="ECO:0000313" key="1">
    <source>
        <dbReference type="EMBL" id="MDX8149482.1"/>
    </source>
</evidence>
<dbReference type="EMBL" id="JAXAVU010000018">
    <property type="protein sequence ID" value="MDX8149482.1"/>
    <property type="molecule type" value="Genomic_DNA"/>
</dbReference>
<dbReference type="Proteomes" id="UP001285352">
    <property type="component" value="Unassembled WGS sequence"/>
</dbReference>
<reference evidence="1 2" key="1">
    <citation type="submission" date="2023-11" db="EMBL/GenBank/DDBJ databases">
        <title>Lentzea sokolovensis, sp. nov., Lentzea kristufkii, sp. nov., and Lentzea miocenensis, sp. nov., rare actinobacteria from Sokolov Coal Basin, Miocene lacustrine sediment, Czech Republic.</title>
        <authorList>
            <person name="Lara A."/>
            <person name="Kotroba L."/>
            <person name="Nouioui I."/>
            <person name="Neumann-Schaal M."/>
            <person name="Mast Y."/>
            <person name="Chronakova A."/>
        </authorList>
    </citation>
    <scope>NUCLEOTIDE SEQUENCE [LARGE SCALE GENOMIC DNA]</scope>
    <source>
        <strain evidence="1 2">BCCO 10_0061</strain>
    </source>
</reference>